<name>A0ABU6XLZ3_9FABA</name>
<evidence type="ECO:0000313" key="3">
    <source>
        <dbReference type="Proteomes" id="UP001341840"/>
    </source>
</evidence>
<dbReference type="EMBL" id="JASCZI010212307">
    <property type="protein sequence ID" value="MED6199069.1"/>
    <property type="molecule type" value="Genomic_DNA"/>
</dbReference>
<keyword evidence="3" id="KW-1185">Reference proteome</keyword>
<evidence type="ECO:0000256" key="1">
    <source>
        <dbReference type="SAM" id="MobiDB-lite"/>
    </source>
</evidence>
<organism evidence="2 3">
    <name type="scientific">Stylosanthes scabra</name>
    <dbReference type="NCBI Taxonomy" id="79078"/>
    <lineage>
        <taxon>Eukaryota</taxon>
        <taxon>Viridiplantae</taxon>
        <taxon>Streptophyta</taxon>
        <taxon>Embryophyta</taxon>
        <taxon>Tracheophyta</taxon>
        <taxon>Spermatophyta</taxon>
        <taxon>Magnoliopsida</taxon>
        <taxon>eudicotyledons</taxon>
        <taxon>Gunneridae</taxon>
        <taxon>Pentapetalae</taxon>
        <taxon>rosids</taxon>
        <taxon>fabids</taxon>
        <taxon>Fabales</taxon>
        <taxon>Fabaceae</taxon>
        <taxon>Papilionoideae</taxon>
        <taxon>50 kb inversion clade</taxon>
        <taxon>dalbergioids sensu lato</taxon>
        <taxon>Dalbergieae</taxon>
        <taxon>Pterocarpus clade</taxon>
        <taxon>Stylosanthes</taxon>
    </lineage>
</organism>
<accession>A0ABU6XLZ3</accession>
<evidence type="ECO:0000313" key="2">
    <source>
        <dbReference type="EMBL" id="MED6199069.1"/>
    </source>
</evidence>
<comment type="caution">
    <text evidence="2">The sequence shown here is derived from an EMBL/GenBank/DDBJ whole genome shotgun (WGS) entry which is preliminary data.</text>
</comment>
<protein>
    <submittedName>
        <fullName evidence="2">Uncharacterized protein</fullName>
    </submittedName>
</protein>
<feature type="region of interest" description="Disordered" evidence="1">
    <location>
        <begin position="1"/>
        <end position="53"/>
    </location>
</feature>
<feature type="compositionally biased region" description="Basic and acidic residues" evidence="1">
    <location>
        <begin position="1"/>
        <end position="20"/>
    </location>
</feature>
<feature type="non-terminal residue" evidence="2">
    <location>
        <position position="53"/>
    </location>
</feature>
<gene>
    <name evidence="2" type="ORF">PIB30_072463</name>
</gene>
<reference evidence="2 3" key="1">
    <citation type="journal article" date="2023" name="Plants (Basel)">
        <title>Bridging the Gap: Combining Genomics and Transcriptomics Approaches to Understand Stylosanthes scabra, an Orphan Legume from the Brazilian Caatinga.</title>
        <authorList>
            <person name="Ferreira-Neto J.R.C."/>
            <person name="da Silva M.D."/>
            <person name="Binneck E."/>
            <person name="de Melo N.F."/>
            <person name="da Silva R.H."/>
            <person name="de Melo A.L.T.M."/>
            <person name="Pandolfi V."/>
            <person name="Bustamante F.O."/>
            <person name="Brasileiro-Vidal A.C."/>
            <person name="Benko-Iseppon A.M."/>
        </authorList>
    </citation>
    <scope>NUCLEOTIDE SEQUENCE [LARGE SCALE GENOMIC DNA]</scope>
    <source>
        <tissue evidence="2">Leaves</tissue>
    </source>
</reference>
<proteinExistence type="predicted"/>
<feature type="compositionally biased region" description="Basic and acidic residues" evidence="1">
    <location>
        <begin position="27"/>
        <end position="53"/>
    </location>
</feature>
<dbReference type="Proteomes" id="UP001341840">
    <property type="component" value="Unassembled WGS sequence"/>
</dbReference>
<sequence length="53" mass="6141">MKDKDKKGSKDHKEKNREESEPTLAKVMEEIIKKRKIQGKDEGKGKKKKATTE</sequence>